<dbReference type="EMBL" id="KN839907">
    <property type="protein sequence ID" value="KIJ58868.1"/>
    <property type="molecule type" value="Genomic_DNA"/>
</dbReference>
<dbReference type="InterPro" id="IPR050863">
    <property type="entry name" value="CenT-Element_Derived"/>
</dbReference>
<feature type="region of interest" description="Disordered" evidence="1">
    <location>
        <begin position="284"/>
        <end position="309"/>
    </location>
</feature>
<dbReference type="GO" id="GO:0005634">
    <property type="term" value="C:nucleus"/>
    <property type="evidence" value="ECO:0007669"/>
    <property type="project" value="TreeGrafter"/>
</dbReference>
<name>A0A0C9VZF0_9AGAM</name>
<feature type="compositionally biased region" description="Low complexity" evidence="1">
    <location>
        <begin position="284"/>
        <end position="304"/>
    </location>
</feature>
<dbReference type="Pfam" id="PF03184">
    <property type="entry name" value="DDE_1"/>
    <property type="match status" value="1"/>
</dbReference>
<gene>
    <name evidence="3" type="ORF">HYDPIDRAFT_101866</name>
</gene>
<dbReference type="OrthoDB" id="3265672at2759"/>
<feature type="domain" description="DDE-1" evidence="2">
    <location>
        <begin position="70"/>
        <end position="238"/>
    </location>
</feature>
<evidence type="ECO:0000313" key="3">
    <source>
        <dbReference type="EMBL" id="KIJ58868.1"/>
    </source>
</evidence>
<organism evidence="3 4">
    <name type="scientific">Hydnomerulius pinastri MD-312</name>
    <dbReference type="NCBI Taxonomy" id="994086"/>
    <lineage>
        <taxon>Eukaryota</taxon>
        <taxon>Fungi</taxon>
        <taxon>Dikarya</taxon>
        <taxon>Basidiomycota</taxon>
        <taxon>Agaricomycotina</taxon>
        <taxon>Agaricomycetes</taxon>
        <taxon>Agaricomycetidae</taxon>
        <taxon>Boletales</taxon>
        <taxon>Boletales incertae sedis</taxon>
        <taxon>Leucogyrophana</taxon>
    </lineage>
</organism>
<keyword evidence="4" id="KW-1185">Reference proteome</keyword>
<dbReference type="PANTHER" id="PTHR19303">
    <property type="entry name" value="TRANSPOSON"/>
    <property type="match status" value="1"/>
</dbReference>
<dbReference type="AlphaFoldDB" id="A0A0C9VZF0"/>
<proteinExistence type="predicted"/>
<dbReference type="HOGENOM" id="CLU_013929_2_2_1"/>
<dbReference type="InterPro" id="IPR004875">
    <property type="entry name" value="DDE_SF_endonuclease_dom"/>
</dbReference>
<reference evidence="3 4" key="1">
    <citation type="submission" date="2014-04" db="EMBL/GenBank/DDBJ databases">
        <title>Evolutionary Origins and Diversification of the Mycorrhizal Mutualists.</title>
        <authorList>
            <consortium name="DOE Joint Genome Institute"/>
            <consortium name="Mycorrhizal Genomics Consortium"/>
            <person name="Kohler A."/>
            <person name="Kuo A."/>
            <person name="Nagy L.G."/>
            <person name="Floudas D."/>
            <person name="Copeland A."/>
            <person name="Barry K.W."/>
            <person name="Cichocki N."/>
            <person name="Veneault-Fourrey C."/>
            <person name="LaButti K."/>
            <person name="Lindquist E.A."/>
            <person name="Lipzen A."/>
            <person name="Lundell T."/>
            <person name="Morin E."/>
            <person name="Murat C."/>
            <person name="Riley R."/>
            <person name="Ohm R."/>
            <person name="Sun H."/>
            <person name="Tunlid A."/>
            <person name="Henrissat B."/>
            <person name="Grigoriev I.V."/>
            <person name="Hibbett D.S."/>
            <person name="Martin F."/>
        </authorList>
    </citation>
    <scope>NUCLEOTIDE SEQUENCE [LARGE SCALE GENOMIC DNA]</scope>
    <source>
        <strain evidence="3 4">MD-312</strain>
    </source>
</reference>
<dbReference type="Proteomes" id="UP000053820">
    <property type="component" value="Unassembled WGS sequence"/>
</dbReference>
<dbReference type="PANTHER" id="PTHR19303:SF74">
    <property type="entry name" value="POGO TRANSPOSABLE ELEMENT WITH KRAB DOMAIN"/>
    <property type="match status" value="1"/>
</dbReference>
<dbReference type="InterPro" id="IPR036397">
    <property type="entry name" value="RNaseH_sf"/>
</dbReference>
<dbReference type="GO" id="GO:0003677">
    <property type="term" value="F:DNA binding"/>
    <property type="evidence" value="ECO:0007669"/>
    <property type="project" value="TreeGrafter"/>
</dbReference>
<sequence>LEQCRAQALNRTTVRGFFQLLREVVEEYKIPMENIYNMDEKGIQLGIGSRIAAFIDRDQATVYNIEHGNRELVMVIEAVCADGSFLHPLVIYQAARRDLEWPRNNPCNASLSHSLKGWTDQELGFKWLQKDFEPQTAAQNRSGGYRLLILDGHNSHGTYQFCKFAANHRIIVLCLPSHTTHALQPLDVGIFRPLSSAWKKQVNEASRQFIGIKKNNLLVYYKNAHDKAMSPNTIKSAFTKAGIYPLNPDAIEESAYEPALNTTMQPVPPVSSLLPSFLTSVPTDTSTATSLPSTATSTQPQSAPWATAGDPLAQTSHIIQPHSVPR</sequence>
<accession>A0A0C9VZF0</accession>
<dbReference type="Gene3D" id="3.30.420.10">
    <property type="entry name" value="Ribonuclease H-like superfamily/Ribonuclease H"/>
    <property type="match status" value="1"/>
</dbReference>
<protein>
    <recommendedName>
        <fullName evidence="2">DDE-1 domain-containing protein</fullName>
    </recommendedName>
</protein>
<evidence type="ECO:0000259" key="2">
    <source>
        <dbReference type="Pfam" id="PF03184"/>
    </source>
</evidence>
<evidence type="ECO:0000256" key="1">
    <source>
        <dbReference type="SAM" id="MobiDB-lite"/>
    </source>
</evidence>
<evidence type="ECO:0000313" key="4">
    <source>
        <dbReference type="Proteomes" id="UP000053820"/>
    </source>
</evidence>
<feature type="non-terminal residue" evidence="3">
    <location>
        <position position="1"/>
    </location>
</feature>
<feature type="non-terminal residue" evidence="3">
    <location>
        <position position="326"/>
    </location>
</feature>